<dbReference type="RefSeq" id="WP_112091669.1">
    <property type="nucleotide sequence ID" value="NZ_JAWHPP010000001.1"/>
</dbReference>
<evidence type="ECO:0000313" key="5">
    <source>
        <dbReference type="Proteomes" id="UP000251281"/>
    </source>
</evidence>
<dbReference type="SMART" id="SM00530">
    <property type="entry name" value="HTH_XRE"/>
    <property type="match status" value="1"/>
</dbReference>
<organism evidence="3 5">
    <name type="scientific">Faecalibacterium prausnitzii</name>
    <dbReference type="NCBI Taxonomy" id="853"/>
    <lineage>
        <taxon>Bacteria</taxon>
        <taxon>Bacillati</taxon>
        <taxon>Bacillota</taxon>
        <taxon>Clostridia</taxon>
        <taxon>Eubacteriales</taxon>
        <taxon>Oscillospiraceae</taxon>
        <taxon>Faecalibacterium</taxon>
    </lineage>
</organism>
<dbReference type="CDD" id="cd00093">
    <property type="entry name" value="HTH_XRE"/>
    <property type="match status" value="1"/>
</dbReference>
<evidence type="ECO:0000313" key="4">
    <source>
        <dbReference type="EMBL" id="RCH48184.1"/>
    </source>
</evidence>
<dbReference type="AlphaFoldDB" id="A0A329U469"/>
<evidence type="ECO:0000313" key="6">
    <source>
        <dbReference type="Proteomes" id="UP000252378"/>
    </source>
</evidence>
<gene>
    <name evidence="3" type="ORF">C4N24_12405</name>
    <name evidence="4" type="ORF">C7J97_01145</name>
</gene>
<reference evidence="3 5" key="1">
    <citation type="submission" date="2018-02" db="EMBL/GenBank/DDBJ databases">
        <title>Complete genome sequencing of Faecalibacterium prausnitzii strains isolated from the human gut.</title>
        <authorList>
            <person name="Fitzgerald B.C."/>
            <person name="Shkoporov A.N."/>
            <person name="Ross P.R."/>
            <person name="Hill C."/>
        </authorList>
    </citation>
    <scope>NUCLEOTIDE SEQUENCE [LARGE SCALE GENOMIC DNA]</scope>
    <source>
        <strain evidence="3 5">APC923/51-1</strain>
        <strain evidence="4 6">ATCC 27768</strain>
    </source>
</reference>
<feature type="region of interest" description="Disordered" evidence="1">
    <location>
        <begin position="42"/>
        <end position="67"/>
    </location>
</feature>
<feature type="domain" description="HTH cro/C1-type" evidence="2">
    <location>
        <begin position="34"/>
        <end position="89"/>
    </location>
</feature>
<dbReference type="PROSITE" id="PS50943">
    <property type="entry name" value="HTH_CROC1"/>
    <property type="match status" value="1"/>
</dbReference>
<dbReference type="EMBL" id="PXUP01000001">
    <property type="protein sequence ID" value="RCH48184.1"/>
    <property type="molecule type" value="Genomic_DNA"/>
</dbReference>
<dbReference type="EMBL" id="PRLD01000014">
    <property type="protein sequence ID" value="RAW56060.1"/>
    <property type="molecule type" value="Genomic_DNA"/>
</dbReference>
<protein>
    <submittedName>
        <fullName evidence="3">Transcriptional regulator</fullName>
    </submittedName>
</protein>
<name>A0A329U469_9FIRM</name>
<comment type="caution">
    <text evidence="3">The sequence shown here is derived from an EMBL/GenBank/DDBJ whole genome shotgun (WGS) entry which is preliminary data.</text>
</comment>
<sequence length="96" mass="10727">MSDFRKFLDEQLEDPEFKAEWDALQPERALVQAMIDARKRTGMTQQQLAEKTGISQSDISKFETGGGNPSIKTLQRLAAGMGMILQVEFKPVTSAH</sequence>
<accession>A0A329U469</accession>
<evidence type="ECO:0000259" key="2">
    <source>
        <dbReference type="PROSITE" id="PS50943"/>
    </source>
</evidence>
<dbReference type="Proteomes" id="UP000252378">
    <property type="component" value="Unassembled WGS sequence"/>
</dbReference>
<dbReference type="InterPro" id="IPR001387">
    <property type="entry name" value="Cro/C1-type_HTH"/>
</dbReference>
<dbReference type="Pfam" id="PF01381">
    <property type="entry name" value="HTH_3"/>
    <property type="match status" value="1"/>
</dbReference>
<evidence type="ECO:0000256" key="1">
    <source>
        <dbReference type="SAM" id="MobiDB-lite"/>
    </source>
</evidence>
<dbReference type="SUPFAM" id="SSF47413">
    <property type="entry name" value="lambda repressor-like DNA-binding domains"/>
    <property type="match status" value="1"/>
</dbReference>
<proteinExistence type="predicted"/>
<evidence type="ECO:0000313" key="3">
    <source>
        <dbReference type="EMBL" id="RAW56060.1"/>
    </source>
</evidence>
<dbReference type="GO" id="GO:0003677">
    <property type="term" value="F:DNA binding"/>
    <property type="evidence" value="ECO:0007669"/>
    <property type="project" value="InterPro"/>
</dbReference>
<dbReference type="Gene3D" id="1.10.260.40">
    <property type="entry name" value="lambda repressor-like DNA-binding domains"/>
    <property type="match status" value="1"/>
</dbReference>
<feature type="compositionally biased region" description="Polar residues" evidence="1">
    <location>
        <begin position="42"/>
        <end position="59"/>
    </location>
</feature>
<dbReference type="InterPro" id="IPR010982">
    <property type="entry name" value="Lambda_DNA-bd_dom_sf"/>
</dbReference>
<dbReference type="Proteomes" id="UP000251281">
    <property type="component" value="Unassembled WGS sequence"/>
</dbReference>